<dbReference type="PROSITE" id="PS50052">
    <property type="entry name" value="GUANYLATE_KINASE_2"/>
    <property type="match status" value="1"/>
</dbReference>
<evidence type="ECO:0000256" key="3">
    <source>
        <dbReference type="ARBA" id="ARBA00016296"/>
    </source>
</evidence>
<dbReference type="SMART" id="SM00072">
    <property type="entry name" value="GuKc"/>
    <property type="match status" value="1"/>
</dbReference>
<organism evidence="10 11">
    <name type="scientific">SAR86 cluster bacterium</name>
    <dbReference type="NCBI Taxonomy" id="2030880"/>
    <lineage>
        <taxon>Bacteria</taxon>
        <taxon>Pseudomonadati</taxon>
        <taxon>Pseudomonadota</taxon>
        <taxon>Gammaproteobacteria</taxon>
        <taxon>SAR86 cluster</taxon>
    </lineage>
</organism>
<dbReference type="Gene3D" id="3.30.63.10">
    <property type="entry name" value="Guanylate Kinase phosphate binding domain"/>
    <property type="match status" value="1"/>
</dbReference>
<dbReference type="AlphaFoldDB" id="A0A368BZ66"/>
<dbReference type="Proteomes" id="UP000253307">
    <property type="component" value="Unassembled WGS sequence"/>
</dbReference>
<evidence type="ECO:0000256" key="7">
    <source>
        <dbReference type="ARBA" id="ARBA00022840"/>
    </source>
</evidence>
<dbReference type="InterPro" id="IPR017665">
    <property type="entry name" value="Guanylate_kinase"/>
</dbReference>
<evidence type="ECO:0000256" key="2">
    <source>
        <dbReference type="ARBA" id="ARBA00012961"/>
    </source>
</evidence>
<dbReference type="Gene3D" id="3.40.50.300">
    <property type="entry name" value="P-loop containing nucleotide triphosphate hydrolases"/>
    <property type="match status" value="1"/>
</dbReference>
<comment type="caution">
    <text evidence="10">The sequence shown here is derived from an EMBL/GenBank/DDBJ whole genome shotgun (WGS) entry which is preliminary data.</text>
</comment>
<evidence type="ECO:0000256" key="8">
    <source>
        <dbReference type="ARBA" id="ARBA00030128"/>
    </source>
</evidence>
<comment type="similarity">
    <text evidence="1">Belongs to the guanylate kinase family.</text>
</comment>
<dbReference type="InterPro" id="IPR008145">
    <property type="entry name" value="GK/Ca_channel_bsu"/>
</dbReference>
<reference evidence="10 11" key="1">
    <citation type="journal article" date="2018" name="Microbiome">
        <title>Fine metagenomic profile of the Mediterranean stratified and mixed water columns revealed by assembly and recruitment.</title>
        <authorList>
            <person name="Haro-Moreno J.M."/>
            <person name="Lopez-Perez M."/>
            <person name="De La Torre J.R."/>
            <person name="Picazo A."/>
            <person name="Camacho A."/>
            <person name="Rodriguez-Valera F."/>
        </authorList>
    </citation>
    <scope>NUCLEOTIDE SEQUENCE [LARGE SCALE GENOMIC DNA]</scope>
    <source>
        <strain evidence="10">MED-G82</strain>
    </source>
</reference>
<evidence type="ECO:0000256" key="1">
    <source>
        <dbReference type="ARBA" id="ARBA00005790"/>
    </source>
</evidence>
<proteinExistence type="inferred from homology"/>
<dbReference type="CDD" id="cd00071">
    <property type="entry name" value="GMPK"/>
    <property type="match status" value="1"/>
</dbReference>
<evidence type="ECO:0000313" key="11">
    <source>
        <dbReference type="Proteomes" id="UP000253307"/>
    </source>
</evidence>
<dbReference type="InterPro" id="IPR027417">
    <property type="entry name" value="P-loop_NTPase"/>
</dbReference>
<dbReference type="GO" id="GO:0005524">
    <property type="term" value="F:ATP binding"/>
    <property type="evidence" value="ECO:0007669"/>
    <property type="project" value="UniProtKB-KW"/>
</dbReference>
<keyword evidence="6 10" id="KW-0418">Kinase</keyword>
<evidence type="ECO:0000256" key="6">
    <source>
        <dbReference type="ARBA" id="ARBA00022777"/>
    </source>
</evidence>
<keyword evidence="4 10" id="KW-0808">Transferase</keyword>
<evidence type="ECO:0000313" key="10">
    <source>
        <dbReference type="EMBL" id="RCL42553.1"/>
    </source>
</evidence>
<evidence type="ECO:0000256" key="5">
    <source>
        <dbReference type="ARBA" id="ARBA00022741"/>
    </source>
</evidence>
<keyword evidence="7" id="KW-0067">ATP-binding</keyword>
<dbReference type="GO" id="GO:0004385">
    <property type="term" value="F:GMP kinase activity"/>
    <property type="evidence" value="ECO:0007669"/>
    <property type="project" value="UniProtKB-EC"/>
</dbReference>
<dbReference type="Pfam" id="PF00625">
    <property type="entry name" value="Guanylate_kin"/>
    <property type="match status" value="1"/>
</dbReference>
<dbReference type="EC" id="2.7.4.8" evidence="2"/>
<protein>
    <recommendedName>
        <fullName evidence="3">Guanylate kinase</fullName>
        <ecNumber evidence="2">2.7.4.8</ecNumber>
    </recommendedName>
    <alternativeName>
        <fullName evidence="8">GMP kinase</fullName>
    </alternativeName>
</protein>
<dbReference type="PANTHER" id="PTHR23117:SF13">
    <property type="entry name" value="GUANYLATE KINASE"/>
    <property type="match status" value="1"/>
</dbReference>
<evidence type="ECO:0000256" key="4">
    <source>
        <dbReference type="ARBA" id="ARBA00022679"/>
    </source>
</evidence>
<sequence>MKAKLFLISAASGTGKSSLINAVLDNLNSKNFNVELSISHTTRKKRGGSQDYYIFTSEDDFKNKVSNNFFLEHALVHGNFYGTSIDFVETKIAEGINIILEIDVQGVQQIKSTNFPHESIFLLPPSIDSLTKRLNERGTNSKESIELRLSNAMREIPSCKDYDHILVNDVFEDCCNDLARIITGEDSYPMNSKKELFLTKLLNSLT</sequence>
<dbReference type="InterPro" id="IPR008144">
    <property type="entry name" value="Guanylate_kin-like_dom"/>
</dbReference>
<dbReference type="SUPFAM" id="SSF52540">
    <property type="entry name" value="P-loop containing nucleoside triphosphate hydrolases"/>
    <property type="match status" value="1"/>
</dbReference>
<dbReference type="NCBIfam" id="TIGR03263">
    <property type="entry name" value="guanyl_kin"/>
    <property type="match status" value="1"/>
</dbReference>
<dbReference type="EMBL" id="QOPE01000003">
    <property type="protein sequence ID" value="RCL42553.1"/>
    <property type="molecule type" value="Genomic_DNA"/>
</dbReference>
<feature type="domain" description="Guanylate kinase-like" evidence="9">
    <location>
        <begin position="3"/>
        <end position="183"/>
    </location>
</feature>
<evidence type="ECO:0000259" key="9">
    <source>
        <dbReference type="PROSITE" id="PS50052"/>
    </source>
</evidence>
<gene>
    <name evidence="10" type="ORF">DBW96_00730</name>
</gene>
<dbReference type="GO" id="GO:0005829">
    <property type="term" value="C:cytosol"/>
    <property type="evidence" value="ECO:0007669"/>
    <property type="project" value="TreeGrafter"/>
</dbReference>
<accession>A0A368BZ66</accession>
<keyword evidence="5" id="KW-0547">Nucleotide-binding</keyword>
<name>A0A368BZ66_9GAMM</name>
<dbReference type="PANTHER" id="PTHR23117">
    <property type="entry name" value="GUANYLATE KINASE-RELATED"/>
    <property type="match status" value="1"/>
</dbReference>